<dbReference type="Pfam" id="PF24981">
    <property type="entry name" value="Beta-prop_ATRN-LZTR1"/>
    <property type="match status" value="1"/>
</dbReference>
<keyword evidence="3" id="KW-0472">Membrane</keyword>
<comment type="caution">
    <text evidence="6">The sequence shown here is derived from an EMBL/GenBank/DDBJ whole genome shotgun (WGS) entry which is preliminary data.</text>
</comment>
<dbReference type="OrthoDB" id="432528at2759"/>
<dbReference type="EMBL" id="WTPW01000802">
    <property type="protein sequence ID" value="KAF0478498.1"/>
    <property type="molecule type" value="Genomic_DNA"/>
</dbReference>
<feature type="domain" description="Attractin/MKLN-like beta-propeller" evidence="5">
    <location>
        <begin position="121"/>
        <end position="365"/>
    </location>
</feature>
<keyword evidence="3" id="KW-0812">Transmembrane</keyword>
<keyword evidence="7" id="KW-1185">Reference proteome</keyword>
<dbReference type="Proteomes" id="UP000439903">
    <property type="component" value="Unassembled WGS sequence"/>
</dbReference>
<evidence type="ECO:0000256" key="1">
    <source>
        <dbReference type="ARBA" id="ARBA00022441"/>
    </source>
</evidence>
<keyword evidence="1" id="KW-0880">Kelch repeat</keyword>
<dbReference type="AlphaFoldDB" id="A0A8H4EFM3"/>
<feature type="transmembrane region" description="Helical" evidence="3">
    <location>
        <begin position="411"/>
        <end position="436"/>
    </location>
</feature>
<sequence length="459" mass="50412">MIFTYISHVLLLCIVFSHSTAYVESFIPLPRYSVSSILVDSKLYFFGGWGKNPDESEGCQNSVFYLDILSSFDTSDNIPWIDLTSIAALPVGTCWQVSAHDSQKNSIYILEGLMVNNSSNQVNVSDTLIYSFDTKIQRWSKPIISGIAPPRRMELQISQDSSSIYMFGGLSKPLTGSQNITWFSDMNILDIKNLSWLIVVTSGLDLPPPQADFTATILNNGMIVYIGGRQVTNAYGSEISYKQMDKIWTYDTKKSFWNLIVASGTIPGVRTGHSAVLAMDGRIIVYGGKENEELLSPATPDLAVLDTASTPPFQWSTPKAFNAPPILAHHSATLIGNVMIIAFGNVTQQTTVAPGPTSKVYLLDISNKFNYTWITSFNTNTLNPTSTTDQYADSITTQPIQPSNNVISSNFALILGAAIGCTVSFIIIVVIAVLLLRRWLKYKQSSENKGLADISVSDN</sequence>
<dbReference type="InterPro" id="IPR011043">
    <property type="entry name" value="Gal_Oxase/kelch_b-propeller"/>
</dbReference>
<keyword evidence="2" id="KW-0677">Repeat</keyword>
<gene>
    <name evidence="6" type="ORF">F8M41_024035</name>
</gene>
<dbReference type="SUPFAM" id="SSF117281">
    <property type="entry name" value="Kelch motif"/>
    <property type="match status" value="1"/>
</dbReference>
<reference evidence="6 7" key="1">
    <citation type="journal article" date="2019" name="Environ. Microbiol.">
        <title>At the nexus of three kingdoms: the genome of the mycorrhizal fungus Gigaspora margarita provides insights into plant, endobacterial and fungal interactions.</title>
        <authorList>
            <person name="Venice F."/>
            <person name="Ghignone S."/>
            <person name="Salvioli di Fossalunga A."/>
            <person name="Amselem J."/>
            <person name="Novero M."/>
            <person name="Xianan X."/>
            <person name="Sedzielewska Toro K."/>
            <person name="Morin E."/>
            <person name="Lipzen A."/>
            <person name="Grigoriev I.V."/>
            <person name="Henrissat B."/>
            <person name="Martin F.M."/>
            <person name="Bonfante P."/>
        </authorList>
    </citation>
    <scope>NUCLEOTIDE SEQUENCE [LARGE SCALE GENOMIC DNA]</scope>
    <source>
        <strain evidence="6 7">BEG34</strain>
    </source>
</reference>
<feature type="chain" id="PRO_5034516864" evidence="4">
    <location>
        <begin position="26"/>
        <end position="459"/>
    </location>
</feature>
<protein>
    <submittedName>
        <fullName evidence="6">Galactose oxidase</fullName>
    </submittedName>
</protein>
<organism evidence="6 7">
    <name type="scientific">Gigaspora margarita</name>
    <dbReference type="NCBI Taxonomy" id="4874"/>
    <lineage>
        <taxon>Eukaryota</taxon>
        <taxon>Fungi</taxon>
        <taxon>Fungi incertae sedis</taxon>
        <taxon>Mucoromycota</taxon>
        <taxon>Glomeromycotina</taxon>
        <taxon>Glomeromycetes</taxon>
        <taxon>Diversisporales</taxon>
        <taxon>Gigasporaceae</taxon>
        <taxon>Gigaspora</taxon>
    </lineage>
</organism>
<name>A0A8H4EFM3_GIGMA</name>
<evidence type="ECO:0000256" key="4">
    <source>
        <dbReference type="SAM" id="SignalP"/>
    </source>
</evidence>
<evidence type="ECO:0000256" key="3">
    <source>
        <dbReference type="SAM" id="Phobius"/>
    </source>
</evidence>
<dbReference type="Gene3D" id="2.120.10.80">
    <property type="entry name" value="Kelch-type beta propeller"/>
    <property type="match status" value="2"/>
</dbReference>
<evidence type="ECO:0000313" key="6">
    <source>
        <dbReference type="EMBL" id="KAF0478498.1"/>
    </source>
</evidence>
<dbReference type="SUPFAM" id="SSF50965">
    <property type="entry name" value="Galactose oxidase, central domain"/>
    <property type="match status" value="1"/>
</dbReference>
<dbReference type="InterPro" id="IPR056737">
    <property type="entry name" value="Beta-prop_ATRN-MKLN-like"/>
</dbReference>
<accession>A0A8H4EFM3</accession>
<evidence type="ECO:0000259" key="5">
    <source>
        <dbReference type="Pfam" id="PF24981"/>
    </source>
</evidence>
<feature type="signal peptide" evidence="4">
    <location>
        <begin position="1"/>
        <end position="25"/>
    </location>
</feature>
<keyword evidence="4" id="KW-0732">Signal</keyword>
<dbReference type="PANTHER" id="PTHR46093">
    <property type="entry name" value="ACYL-COA-BINDING DOMAIN-CONTAINING PROTEIN 5"/>
    <property type="match status" value="1"/>
</dbReference>
<evidence type="ECO:0000313" key="7">
    <source>
        <dbReference type="Proteomes" id="UP000439903"/>
    </source>
</evidence>
<keyword evidence="3" id="KW-1133">Transmembrane helix</keyword>
<dbReference type="InterPro" id="IPR015915">
    <property type="entry name" value="Kelch-typ_b-propeller"/>
</dbReference>
<evidence type="ECO:0000256" key="2">
    <source>
        <dbReference type="ARBA" id="ARBA00022737"/>
    </source>
</evidence>
<dbReference type="PANTHER" id="PTHR46093:SF18">
    <property type="entry name" value="FIBRONECTIN TYPE-III DOMAIN-CONTAINING PROTEIN"/>
    <property type="match status" value="1"/>
</dbReference>
<proteinExistence type="predicted"/>